<proteinExistence type="predicted"/>
<dbReference type="InterPro" id="IPR001025">
    <property type="entry name" value="BAH_dom"/>
</dbReference>
<name>A0A5K4FDQ2_SCHMA</name>
<dbReference type="PANTHER" id="PTHR46576:SF1">
    <property type="entry name" value="BROMO ADJACENT HOMOLOGY DOMAIN-CONTAINING 1 PROTEIN"/>
    <property type="match status" value="1"/>
</dbReference>
<feature type="compositionally biased region" description="Basic and acidic residues" evidence="1">
    <location>
        <begin position="10"/>
        <end position="34"/>
    </location>
</feature>
<feature type="region of interest" description="Disordered" evidence="1">
    <location>
        <begin position="1"/>
        <end position="38"/>
    </location>
</feature>
<protein>
    <submittedName>
        <fullName evidence="4">BAH domain-containing protein</fullName>
    </submittedName>
</protein>
<dbReference type="Pfam" id="PF01426">
    <property type="entry name" value="BAH"/>
    <property type="match status" value="1"/>
</dbReference>
<evidence type="ECO:0000256" key="1">
    <source>
        <dbReference type="SAM" id="MobiDB-lite"/>
    </source>
</evidence>
<dbReference type="GO" id="GO:0003682">
    <property type="term" value="F:chromatin binding"/>
    <property type="evidence" value="ECO:0007669"/>
    <property type="project" value="InterPro"/>
</dbReference>
<evidence type="ECO:0000313" key="4">
    <source>
        <dbReference type="WBParaSite" id="Smp_337620.1"/>
    </source>
</evidence>
<dbReference type="GO" id="GO:0005677">
    <property type="term" value="C:chromatin silencing complex"/>
    <property type="evidence" value="ECO:0007669"/>
    <property type="project" value="TreeGrafter"/>
</dbReference>
<dbReference type="GO" id="GO:0031507">
    <property type="term" value="P:heterochromatin formation"/>
    <property type="evidence" value="ECO:0007669"/>
    <property type="project" value="TreeGrafter"/>
</dbReference>
<keyword evidence="3" id="KW-1185">Reference proteome</keyword>
<dbReference type="GO" id="GO:0000976">
    <property type="term" value="F:transcription cis-regulatory region binding"/>
    <property type="evidence" value="ECO:0007669"/>
    <property type="project" value="TreeGrafter"/>
</dbReference>
<reference evidence="3" key="1">
    <citation type="journal article" date="2012" name="PLoS Negl. Trop. Dis.">
        <title>A systematically improved high quality genome and transcriptome of the human blood fluke Schistosoma mansoni.</title>
        <authorList>
            <person name="Protasio A.V."/>
            <person name="Tsai I.J."/>
            <person name="Babbage A."/>
            <person name="Nichol S."/>
            <person name="Hunt M."/>
            <person name="Aslett M.A."/>
            <person name="De Silva N."/>
            <person name="Velarde G.S."/>
            <person name="Anderson T.J."/>
            <person name="Clark R.C."/>
            <person name="Davidson C."/>
            <person name="Dillon G.P."/>
            <person name="Holroyd N.E."/>
            <person name="LoVerde P.T."/>
            <person name="Lloyd C."/>
            <person name="McQuillan J."/>
            <person name="Oliveira G."/>
            <person name="Otto T.D."/>
            <person name="Parker-Manuel S.J."/>
            <person name="Quail M.A."/>
            <person name="Wilson R.A."/>
            <person name="Zerlotini A."/>
            <person name="Dunne D.W."/>
            <person name="Berriman M."/>
        </authorList>
    </citation>
    <scope>NUCLEOTIDE SEQUENCE [LARGE SCALE GENOMIC DNA]</scope>
    <source>
        <strain evidence="3">Puerto Rican</strain>
    </source>
</reference>
<organism evidence="3 4">
    <name type="scientific">Schistosoma mansoni</name>
    <name type="common">Blood fluke</name>
    <dbReference type="NCBI Taxonomy" id="6183"/>
    <lineage>
        <taxon>Eukaryota</taxon>
        <taxon>Metazoa</taxon>
        <taxon>Spiralia</taxon>
        <taxon>Lophotrochozoa</taxon>
        <taxon>Platyhelminthes</taxon>
        <taxon>Trematoda</taxon>
        <taxon>Digenea</taxon>
        <taxon>Strigeidida</taxon>
        <taxon>Schistosomatoidea</taxon>
        <taxon>Schistosomatidae</taxon>
        <taxon>Schistosoma</taxon>
    </lineage>
</organism>
<dbReference type="Gene3D" id="2.30.30.490">
    <property type="match status" value="1"/>
</dbReference>
<dbReference type="SMART" id="SM00439">
    <property type="entry name" value="BAH"/>
    <property type="match status" value="1"/>
</dbReference>
<dbReference type="AlphaFoldDB" id="A0A5K4FDQ2"/>
<dbReference type="WBParaSite" id="Smp_337620.1">
    <property type="protein sequence ID" value="Smp_337620.1"/>
    <property type="gene ID" value="Smp_337620"/>
</dbReference>
<dbReference type="GO" id="GO:0045892">
    <property type="term" value="P:negative regulation of DNA-templated transcription"/>
    <property type="evidence" value="ECO:0007669"/>
    <property type="project" value="TreeGrafter"/>
</dbReference>
<dbReference type="PROSITE" id="PS51038">
    <property type="entry name" value="BAH"/>
    <property type="match status" value="1"/>
</dbReference>
<evidence type="ECO:0000259" key="2">
    <source>
        <dbReference type="PROSITE" id="PS51038"/>
    </source>
</evidence>
<dbReference type="InterPro" id="IPR043151">
    <property type="entry name" value="BAH_sf"/>
</dbReference>
<reference evidence="4" key="2">
    <citation type="submission" date="2019-11" db="UniProtKB">
        <authorList>
            <consortium name="WormBaseParasite"/>
        </authorList>
    </citation>
    <scope>IDENTIFICATION</scope>
    <source>
        <strain evidence="4">Puerto Rican</strain>
    </source>
</reference>
<sequence length="1226" mass="136603">MKTRGSGYRSDFKKTYVLEKSADPKTPHPGERKQKSGRVKGILNCTKRQRTSETYRSAHLVGRRRASNFVTYTQNGRLFYDIYVRESPYRTNKLVSSVLKETIEDRPTTNLTDQINAKLRRKNARTRSYDDSVQNPCSRTSVIRDSTRTSKSNVRSCGSVKKSAKGLRRIQKCRNKSPDIHKALRRELGPDYVSPVKAYGKRLASLNATAIIGAFNSKSPRKTYVRKKKSDVSFELGLPPTLVHSDEADDAITEPMCSVVDDDLVHCVEITDALTPEQSNVLTTHKSPSCTPANEATPSTFKNVCQINPAIESFHSQRIIPLGHDTFGVQQIMHQVVVMPHSNESSPIMCQSKLPDLGTPVPRPSIGSAVPFPVLSCPKPYDCYFNDTSLQQRHNQVMYNPLYPSLPPQYVNTWNPTLPCISNSSITPSFVACAPPNVILPHVGSPFVVPNLGVTPQVAYPLVLQSFPNIPASYIGPSFPCGIISPVILPTSWAQPSLLPCQPFNASASNNNELLCPMMISSAQIISNTQPQLIQLPSNQSTSLLPQTGLGQLMLNNSTVIPNAYSSSDQMTSSYHSKPHVENHSTCYSYSKINDPVLPYQTPPTDILNETINIVPSPNSHAFCTQTERSLLNESSSLEMKSLVENSGKKLSPAVTCRDNQKDAWVWEGNSFDQHIFHQSDAPPVLCQCYRAIRHRRDGMVIRVKDSVLLCSGPSRSHPPHVAKIVALYHDKNTDTKMMSLLWYYRPEHTSGASHNFVKNELYASRHRDTNPLDCIEDKAYVLPVSAYNRYMAKLKRQQTGYRKMPLSSIVPRSIQCGLHGSNGSNDDFFMDKQLLSECDECFNNVSSQSVFFCRGLYDYKLKRVIKYPVFGNQFILSSHFVNRPKFYGQNFTTPAATLTTKNVTEHNNLDISDDHCCDTSVSLKDDVHKIVNAIEPITSLDESVPFKVCSTSIVSMGENTNTTISPSQLAENDCHFVDNSHMNGECERLSYDDHEGRTSTPVKSRDQYKAVEQSITTVVESQQTLITEDNSNAPPKMYSSTNSCVKVPKPDLLISEIHVTSPNVESQFNLCSSSEKKLSKVTENSIVQPLETNCSSTVVGQLCENKPANHFVCQSDFSPVQHVWPAVTTSVFSCDRSILERSADISVNWGEHGEQIALSLDCRIKENNLNGNSQITSHHTMSSESLGPTQSFIDMTKLPVHPNAMHYSKINSKCLDQDQPRLVIL</sequence>
<dbReference type="InParanoid" id="A0A5K4FDQ2"/>
<accession>A0A5K4FDQ2</accession>
<dbReference type="Proteomes" id="UP000008854">
    <property type="component" value="Unassembled WGS sequence"/>
</dbReference>
<dbReference type="PANTHER" id="PTHR46576">
    <property type="entry name" value="BROMO ADJACENT HOMOLOGY DOMAIN-CONTAINING 1 PROTEIN"/>
    <property type="match status" value="1"/>
</dbReference>
<dbReference type="STRING" id="6183.A0A5K4FDQ2"/>
<feature type="domain" description="BAH" evidence="2">
    <location>
        <begin position="700"/>
        <end position="869"/>
    </location>
</feature>
<dbReference type="InterPro" id="IPR053032">
    <property type="entry name" value="BAH_domain-containing"/>
</dbReference>
<evidence type="ECO:0000313" key="3">
    <source>
        <dbReference type="Proteomes" id="UP000008854"/>
    </source>
</evidence>